<gene>
    <name evidence="2" type="ORF">NliqN6_2886</name>
</gene>
<accession>A0A8H3YEH6</accession>
<name>A0A8H3YEH6_9TREE</name>
<dbReference type="EMBL" id="BLZA01000018">
    <property type="protein sequence ID" value="GHJ86484.1"/>
    <property type="molecule type" value="Genomic_DNA"/>
</dbReference>
<dbReference type="GO" id="GO:0005758">
    <property type="term" value="C:mitochondrial intermembrane space"/>
    <property type="evidence" value="ECO:0007669"/>
    <property type="project" value="TreeGrafter"/>
</dbReference>
<proteinExistence type="predicted"/>
<comment type="caution">
    <text evidence="2">The sequence shown here is derived from an EMBL/GenBank/DDBJ whole genome shotgun (WGS) entry which is preliminary data.</text>
</comment>
<dbReference type="PANTHER" id="PTHR47106:SF1">
    <property type="entry name" value="COILED-COIL-HELIX-COILED-COIL-HELIX DOMAIN-CONTAINING PROTEIN 5"/>
    <property type="match status" value="1"/>
</dbReference>
<dbReference type="Pfam" id="PF16860">
    <property type="entry name" value="CX9C"/>
    <property type="match status" value="1"/>
</dbReference>
<evidence type="ECO:0000313" key="2">
    <source>
        <dbReference type="EMBL" id="GHJ86484.1"/>
    </source>
</evidence>
<dbReference type="PANTHER" id="PTHR47106">
    <property type="entry name" value="COILED-COIL-HELIX-COILED-COIL-HELIX DOMAIN-CONTAINING PROTEIN 5"/>
    <property type="match status" value="1"/>
</dbReference>
<evidence type="ECO:0000313" key="3">
    <source>
        <dbReference type="Proteomes" id="UP000620104"/>
    </source>
</evidence>
<dbReference type="OrthoDB" id="2581252at2759"/>
<evidence type="ECO:0000259" key="1">
    <source>
        <dbReference type="Pfam" id="PF16860"/>
    </source>
</evidence>
<organism evidence="2 3">
    <name type="scientific">Naganishia liquefaciens</name>
    <dbReference type="NCBI Taxonomy" id="104408"/>
    <lineage>
        <taxon>Eukaryota</taxon>
        <taxon>Fungi</taxon>
        <taxon>Dikarya</taxon>
        <taxon>Basidiomycota</taxon>
        <taxon>Agaricomycotina</taxon>
        <taxon>Tremellomycetes</taxon>
        <taxon>Filobasidiales</taxon>
        <taxon>Filobasidiaceae</taxon>
        <taxon>Naganishia</taxon>
    </lineage>
</organism>
<feature type="domain" description="IMS import disulfide relay-system CHCH-CHCH-like Cx9C" evidence="1">
    <location>
        <begin position="7"/>
        <end position="50"/>
    </location>
</feature>
<dbReference type="InterPro" id="IPR031731">
    <property type="entry name" value="CX9C"/>
</dbReference>
<sequence length="113" mass="12571">MDLSYNVVASKCAEQLAAYQQCVLKNQDGDWSNICRKESNDLTVCADNSVPHLPLLKRECYTQIQTYSSCLGSASQDKLSDEQTQERCSGTLSELWNCCERVFAMADSQGKSS</sequence>
<protein>
    <recommendedName>
        <fullName evidence="1">IMS import disulfide relay-system CHCH-CHCH-like Cx9C domain-containing protein</fullName>
    </recommendedName>
</protein>
<keyword evidence="3" id="KW-1185">Reference proteome</keyword>
<reference evidence="2" key="1">
    <citation type="submission" date="2020-07" db="EMBL/GenBank/DDBJ databases">
        <title>Draft Genome Sequence of a Deep-Sea Yeast, Naganishia (Cryptococcus) liquefaciens strain N6.</title>
        <authorList>
            <person name="Han Y.W."/>
            <person name="Kajitani R."/>
            <person name="Morimoto H."/>
            <person name="Parhat M."/>
            <person name="Tsubouchi H."/>
            <person name="Bakenova O."/>
            <person name="Ogata M."/>
            <person name="Argunhan B."/>
            <person name="Aoki R."/>
            <person name="Kajiwara S."/>
            <person name="Itoh T."/>
            <person name="Iwasaki H."/>
        </authorList>
    </citation>
    <scope>NUCLEOTIDE SEQUENCE</scope>
    <source>
        <strain evidence="2">N6</strain>
    </source>
</reference>
<dbReference type="GO" id="GO:0045333">
    <property type="term" value="P:cellular respiration"/>
    <property type="evidence" value="ECO:0007669"/>
    <property type="project" value="TreeGrafter"/>
</dbReference>
<dbReference type="Gene3D" id="1.10.287.2900">
    <property type="match status" value="2"/>
</dbReference>
<dbReference type="AlphaFoldDB" id="A0A8H3YEH6"/>
<dbReference type="InterPro" id="IPR052848">
    <property type="entry name" value="CHCH_domain-containing_protein"/>
</dbReference>
<dbReference type="Proteomes" id="UP000620104">
    <property type="component" value="Unassembled WGS sequence"/>
</dbReference>